<evidence type="ECO:0000256" key="10">
    <source>
        <dbReference type="PIRSR" id="PIRSR610347-2"/>
    </source>
</evidence>
<feature type="active site" description="Nucleophile" evidence="9">
    <location>
        <position position="170"/>
    </location>
</feature>
<evidence type="ECO:0000313" key="12">
    <source>
        <dbReference type="EMBL" id="EFN87776.1"/>
    </source>
</evidence>
<keyword evidence="7" id="KW-0234">DNA repair</keyword>
<keyword evidence="8" id="KW-0539">Nucleus</keyword>
<dbReference type="AlphaFoldDB" id="E2B970"/>
<reference evidence="12 13" key="1">
    <citation type="journal article" date="2010" name="Science">
        <title>Genomic comparison of the ants Camponotus floridanus and Harpegnathos saltator.</title>
        <authorList>
            <person name="Bonasio R."/>
            <person name="Zhang G."/>
            <person name="Ye C."/>
            <person name="Mutti N.S."/>
            <person name="Fang X."/>
            <person name="Qin N."/>
            <person name="Donahue G."/>
            <person name="Yang P."/>
            <person name="Li Q."/>
            <person name="Li C."/>
            <person name="Zhang P."/>
            <person name="Huang Z."/>
            <person name="Berger S.L."/>
            <person name="Reinberg D."/>
            <person name="Wang J."/>
            <person name="Liebig J."/>
        </authorList>
    </citation>
    <scope>NUCLEOTIDE SEQUENCE [LARGE SCALE GENOMIC DNA]</scope>
    <source>
        <strain evidence="12 13">R22 G/1</strain>
    </source>
</reference>
<dbReference type="SUPFAM" id="SSF56024">
    <property type="entry name" value="Phospholipase D/nuclease"/>
    <property type="match status" value="2"/>
</dbReference>
<feature type="binding site" evidence="10">
    <location>
        <position position="172"/>
    </location>
    <ligand>
        <name>substrate</name>
    </ligand>
</feature>
<keyword evidence="6" id="KW-0269">Exonuclease</keyword>
<evidence type="ECO:0000256" key="5">
    <source>
        <dbReference type="ARBA" id="ARBA00022801"/>
    </source>
</evidence>
<dbReference type="OMA" id="XLLKEHA"/>
<dbReference type="Gene3D" id="3.30.870.10">
    <property type="entry name" value="Endonuclease Chain A"/>
    <property type="match status" value="2"/>
</dbReference>
<sequence length="463" mass="53954">MDTTKACYLQSSTIREKSKNTNKEKSFVELYRAHDSEKSRKEAQEEIIRIMRDYGYNVVKPEKFAQKYNLSAPYHLFFTTVEESKETHNQPFSVTFPEILDKSLGEIVNSLHLTFIVDVEWLCLQYALAGQRTDMTILYHNRRDDTDLSDNISIMPVYEAELVFNSETHHTKIMILQYKDDGIRVVVSTANLYSNDWENRTQGLWISPHLPRLPELASSSDGESPTNFKQDFKRYLSRYWNPALKQWMDVVSKADFSAVNVCFVASVPGNYTHFNADYWGHRKLARVLFQHTTLPPDAPQWSIIAQSSSIGNLGPNYESWLSKEIVLSMSQETMQMTNRYPKFQYIYPSVENYERSFDFRNSISCFYYTAERHSKQQWIEPFLHQWKATRTGRDRAMPHIKSYMRISPDLKRISWFMLTSANLSKSAWGVKRSTYSITNYEAGVVFLPKFIVSTIIDTLGNNG</sequence>
<dbReference type="PANTHER" id="PTHR12415">
    <property type="entry name" value="TYROSYL-DNA PHOSPHODIESTERASE 1"/>
    <property type="match status" value="1"/>
</dbReference>
<dbReference type="PANTHER" id="PTHR12415:SF0">
    <property type="entry name" value="TYROSYL-DNA PHOSPHODIESTERASE 1"/>
    <property type="match status" value="1"/>
</dbReference>
<evidence type="ECO:0000256" key="6">
    <source>
        <dbReference type="ARBA" id="ARBA00022839"/>
    </source>
</evidence>
<dbReference type="GO" id="GO:0003697">
    <property type="term" value="F:single-stranded DNA binding"/>
    <property type="evidence" value="ECO:0007669"/>
    <property type="project" value="TreeGrafter"/>
</dbReference>
<evidence type="ECO:0000256" key="11">
    <source>
        <dbReference type="PIRSR" id="PIRSR610347-3"/>
    </source>
</evidence>
<evidence type="ECO:0000256" key="7">
    <source>
        <dbReference type="ARBA" id="ARBA00023204"/>
    </source>
</evidence>
<gene>
    <name evidence="12" type="ORF">EAI_13414</name>
</gene>
<dbReference type="InterPro" id="IPR010347">
    <property type="entry name" value="Tdp1"/>
</dbReference>
<feature type="active site" description="Proton donor/acceptor" evidence="9">
    <location>
        <position position="399"/>
    </location>
</feature>
<keyword evidence="3" id="KW-0540">Nuclease</keyword>
<protein>
    <submittedName>
        <fullName evidence="12">Probable tyrosyl-DNA phosphodiesterase</fullName>
    </submittedName>
</protein>
<evidence type="ECO:0000313" key="13">
    <source>
        <dbReference type="Proteomes" id="UP000008237"/>
    </source>
</evidence>
<dbReference type="FunCoup" id="E2B970">
    <property type="interactions" value="1422"/>
</dbReference>
<feature type="site" description="Interaction with DNA" evidence="11">
    <location>
        <position position="424"/>
    </location>
</feature>
<accession>E2B970</accession>
<keyword evidence="13" id="KW-1185">Reference proteome</keyword>
<feature type="binding site" evidence="10">
    <location>
        <position position="401"/>
    </location>
    <ligand>
        <name>substrate</name>
    </ligand>
</feature>
<dbReference type="STRING" id="610380.E2B970"/>
<evidence type="ECO:0000256" key="1">
    <source>
        <dbReference type="ARBA" id="ARBA00004123"/>
    </source>
</evidence>
<keyword evidence="5" id="KW-0378">Hydrolase</keyword>
<dbReference type="Proteomes" id="UP000008237">
    <property type="component" value="Unassembled WGS sequence"/>
</dbReference>
<name>E2B970_HARSA</name>
<comment type="subcellular location">
    <subcellularLocation>
        <location evidence="1">Nucleus</location>
    </subcellularLocation>
</comment>
<dbReference type="GO" id="GO:0006281">
    <property type="term" value="P:DNA repair"/>
    <property type="evidence" value="ECO:0007669"/>
    <property type="project" value="UniProtKB-KW"/>
</dbReference>
<dbReference type="OrthoDB" id="47785at2759"/>
<dbReference type="EMBL" id="GL446459">
    <property type="protein sequence ID" value="EFN87776.1"/>
    <property type="molecule type" value="Genomic_DNA"/>
</dbReference>
<evidence type="ECO:0000256" key="9">
    <source>
        <dbReference type="PIRSR" id="PIRSR610347-1"/>
    </source>
</evidence>
<dbReference type="GO" id="GO:0017005">
    <property type="term" value="F:3'-tyrosyl-DNA phosphodiesterase activity"/>
    <property type="evidence" value="ECO:0007669"/>
    <property type="project" value="TreeGrafter"/>
</dbReference>
<evidence type="ECO:0000256" key="8">
    <source>
        <dbReference type="ARBA" id="ARBA00023242"/>
    </source>
</evidence>
<dbReference type="Pfam" id="PF06087">
    <property type="entry name" value="Tyr-DNA_phospho"/>
    <property type="match status" value="1"/>
</dbReference>
<organism evidence="13">
    <name type="scientific">Harpegnathos saltator</name>
    <name type="common">Jerdon's jumping ant</name>
    <dbReference type="NCBI Taxonomy" id="610380"/>
    <lineage>
        <taxon>Eukaryota</taxon>
        <taxon>Metazoa</taxon>
        <taxon>Ecdysozoa</taxon>
        <taxon>Arthropoda</taxon>
        <taxon>Hexapoda</taxon>
        <taxon>Insecta</taxon>
        <taxon>Pterygota</taxon>
        <taxon>Neoptera</taxon>
        <taxon>Endopterygota</taxon>
        <taxon>Hymenoptera</taxon>
        <taxon>Apocrita</taxon>
        <taxon>Aculeata</taxon>
        <taxon>Formicoidea</taxon>
        <taxon>Formicidae</taxon>
        <taxon>Ponerinae</taxon>
        <taxon>Ponerini</taxon>
        <taxon>Harpegnathos</taxon>
    </lineage>
</organism>
<evidence type="ECO:0000256" key="4">
    <source>
        <dbReference type="ARBA" id="ARBA00022763"/>
    </source>
</evidence>
<comment type="similarity">
    <text evidence="2">Belongs to the tyrosyl-DNA phosphodiesterase family.</text>
</comment>
<proteinExistence type="inferred from homology"/>
<evidence type="ECO:0000256" key="3">
    <source>
        <dbReference type="ARBA" id="ARBA00022722"/>
    </source>
</evidence>
<dbReference type="GO" id="GO:0003690">
    <property type="term" value="F:double-stranded DNA binding"/>
    <property type="evidence" value="ECO:0007669"/>
    <property type="project" value="TreeGrafter"/>
</dbReference>
<dbReference type="GO" id="GO:0005634">
    <property type="term" value="C:nucleus"/>
    <property type="evidence" value="ECO:0007669"/>
    <property type="project" value="UniProtKB-SubCell"/>
</dbReference>
<dbReference type="GO" id="GO:0004527">
    <property type="term" value="F:exonuclease activity"/>
    <property type="evidence" value="ECO:0007669"/>
    <property type="project" value="UniProtKB-KW"/>
</dbReference>
<dbReference type="InParanoid" id="E2B970"/>
<keyword evidence="4" id="KW-0227">DNA damage</keyword>
<evidence type="ECO:0000256" key="2">
    <source>
        <dbReference type="ARBA" id="ARBA00010205"/>
    </source>
</evidence>